<name>A0ABV4K765_9BACT</name>
<dbReference type="EMBL" id="JBGLYH010000091">
    <property type="protein sequence ID" value="MEZ7198741.1"/>
    <property type="molecule type" value="Genomic_DNA"/>
</dbReference>
<keyword evidence="3" id="KW-1185">Reference proteome</keyword>
<reference evidence="2 3" key="1">
    <citation type="submission" date="2024-08" db="EMBL/GenBank/DDBJ databases">
        <title>Sulfate-reducing bacteria isolated from formation water of the oil field in Kazakhstan and description of Pseudodesulfovibrio sp.</title>
        <authorList>
            <person name="Bidzhieva S.K."/>
            <person name="Tourova T.P."/>
            <person name="Grouzdev D.S."/>
            <person name="Beletsky A.V."/>
            <person name="Sokolova D.S."/>
            <person name="Samigullina S.R."/>
            <person name="Poltaraus A.B."/>
            <person name="Avtukh A.N."/>
            <person name="Tereshina V.M."/>
            <person name="Zhaparov N.S."/>
            <person name="Mardanov A.V."/>
            <person name="Nazina T.N."/>
        </authorList>
    </citation>
    <scope>NUCLEOTIDE SEQUENCE [LARGE SCALE GENOMIC DNA]</scope>
    <source>
        <strain evidence="2 3">9FUS</strain>
    </source>
</reference>
<dbReference type="Proteomes" id="UP001568698">
    <property type="component" value="Unassembled WGS sequence"/>
</dbReference>
<keyword evidence="1" id="KW-0732">Signal</keyword>
<sequence length="172" mass="18000">MMTKNRASAILAVFMLISICACQYPTQTRYNYSEVGQIQVVQFGTVIAVRDIDIYGENSGAVALAGAAGGAAIGVGAGNGFNSVAGGVAGATAGAVLGSEVEQAIRRRGGVEYTVVLQNGKTITVAQNVSEKDIILAINDRVMVQINGQYQRVLPAKDIPEEIEKPKGIELK</sequence>
<evidence type="ECO:0000313" key="3">
    <source>
        <dbReference type="Proteomes" id="UP001568698"/>
    </source>
</evidence>
<dbReference type="RefSeq" id="WP_371388222.1">
    <property type="nucleotide sequence ID" value="NZ_JBGLYH010000091.1"/>
</dbReference>
<dbReference type="PROSITE" id="PS51257">
    <property type="entry name" value="PROKAR_LIPOPROTEIN"/>
    <property type="match status" value="1"/>
</dbReference>
<comment type="caution">
    <text evidence="2">The sequence shown here is derived from an EMBL/GenBank/DDBJ whole genome shotgun (WGS) entry which is preliminary data.</text>
</comment>
<accession>A0ABV4K765</accession>
<feature type="signal peptide" evidence="1">
    <location>
        <begin position="1"/>
        <end position="23"/>
    </location>
</feature>
<feature type="chain" id="PRO_5047380027" description="Outer membrane lipoprotein SlyB" evidence="1">
    <location>
        <begin position="24"/>
        <end position="172"/>
    </location>
</feature>
<gene>
    <name evidence="2" type="ORF">AB6M95_18490</name>
</gene>
<evidence type="ECO:0000313" key="2">
    <source>
        <dbReference type="EMBL" id="MEZ7198741.1"/>
    </source>
</evidence>
<proteinExistence type="predicted"/>
<evidence type="ECO:0000256" key="1">
    <source>
        <dbReference type="SAM" id="SignalP"/>
    </source>
</evidence>
<organism evidence="2 3">
    <name type="scientific">Pseudodesulfovibrio karagichevae</name>
    <dbReference type="NCBI Taxonomy" id="3239305"/>
    <lineage>
        <taxon>Bacteria</taxon>
        <taxon>Pseudomonadati</taxon>
        <taxon>Thermodesulfobacteriota</taxon>
        <taxon>Desulfovibrionia</taxon>
        <taxon>Desulfovibrionales</taxon>
        <taxon>Desulfovibrionaceae</taxon>
    </lineage>
</organism>
<evidence type="ECO:0008006" key="4">
    <source>
        <dbReference type="Google" id="ProtNLM"/>
    </source>
</evidence>
<protein>
    <recommendedName>
        <fullName evidence="4">Outer membrane lipoprotein SlyB</fullName>
    </recommendedName>
</protein>